<evidence type="ECO:0000256" key="4">
    <source>
        <dbReference type="ARBA" id="ARBA00023002"/>
    </source>
</evidence>
<evidence type="ECO:0000256" key="5">
    <source>
        <dbReference type="SAM" id="MobiDB-lite"/>
    </source>
</evidence>
<organism evidence="6 7">
    <name type="scientific">Eutypa lata (strain UCR-EL1)</name>
    <name type="common">Grapevine dieback disease fungus</name>
    <name type="synonym">Eutypa armeniacae</name>
    <dbReference type="NCBI Taxonomy" id="1287681"/>
    <lineage>
        <taxon>Eukaryota</taxon>
        <taxon>Fungi</taxon>
        <taxon>Dikarya</taxon>
        <taxon>Ascomycota</taxon>
        <taxon>Pezizomycotina</taxon>
        <taxon>Sordariomycetes</taxon>
        <taxon>Xylariomycetidae</taxon>
        <taxon>Xylariales</taxon>
        <taxon>Diatrypaceae</taxon>
        <taxon>Eutypa</taxon>
    </lineage>
</organism>
<dbReference type="GO" id="GO:0050660">
    <property type="term" value="F:flavin adenine dinucleotide binding"/>
    <property type="evidence" value="ECO:0007669"/>
    <property type="project" value="InterPro"/>
</dbReference>
<evidence type="ECO:0000313" key="7">
    <source>
        <dbReference type="Proteomes" id="UP000012174"/>
    </source>
</evidence>
<evidence type="ECO:0000256" key="3">
    <source>
        <dbReference type="ARBA" id="ARBA00022827"/>
    </source>
</evidence>
<evidence type="ECO:0000256" key="2">
    <source>
        <dbReference type="ARBA" id="ARBA00022630"/>
    </source>
</evidence>
<proteinExistence type="inferred from homology"/>
<dbReference type="SUPFAM" id="SSF51905">
    <property type="entry name" value="FAD/NAD(P)-binding domain"/>
    <property type="match status" value="2"/>
</dbReference>
<dbReference type="KEGG" id="ela:UCREL1_4064"/>
<keyword evidence="7" id="KW-1185">Reference proteome</keyword>
<dbReference type="EMBL" id="KB706150">
    <property type="protein sequence ID" value="EMR68918.1"/>
    <property type="molecule type" value="Genomic_DNA"/>
</dbReference>
<dbReference type="Gene3D" id="3.50.50.60">
    <property type="entry name" value="FAD/NAD(P)-binding domain"/>
    <property type="match status" value="2"/>
</dbReference>
<accession>M7SWJ7</accession>
<dbReference type="AlphaFoldDB" id="M7SWJ7"/>
<dbReference type="InterPro" id="IPR036188">
    <property type="entry name" value="FAD/NAD-bd_sf"/>
</dbReference>
<dbReference type="InterPro" id="IPR020946">
    <property type="entry name" value="Flavin_mOase-like"/>
</dbReference>
<reference evidence="7" key="1">
    <citation type="journal article" date="2013" name="Genome Announc.">
        <title>Draft genome sequence of the grapevine dieback fungus Eutypa lata UCR-EL1.</title>
        <authorList>
            <person name="Blanco-Ulate B."/>
            <person name="Rolshausen P.E."/>
            <person name="Cantu D."/>
        </authorList>
    </citation>
    <scope>NUCLEOTIDE SEQUENCE [LARGE SCALE GENOMIC DNA]</scope>
    <source>
        <strain evidence="7">UCR-EL1</strain>
    </source>
</reference>
<dbReference type="PANTHER" id="PTHR23023">
    <property type="entry name" value="DIMETHYLANILINE MONOOXYGENASE"/>
    <property type="match status" value="1"/>
</dbReference>
<keyword evidence="2" id="KW-0285">Flavoprotein</keyword>
<dbReference type="OMA" id="QWAYYDE"/>
<comment type="similarity">
    <text evidence="1">Belongs to the FMO family.</text>
</comment>
<evidence type="ECO:0000313" key="6">
    <source>
        <dbReference type="EMBL" id="EMR68918.1"/>
    </source>
</evidence>
<keyword evidence="3" id="KW-0274">FAD</keyword>
<keyword evidence="4" id="KW-0560">Oxidoreductase</keyword>
<dbReference type="eggNOG" id="KOG1399">
    <property type="taxonomic scope" value="Eukaryota"/>
</dbReference>
<dbReference type="InterPro" id="IPR050346">
    <property type="entry name" value="FMO-like"/>
</dbReference>
<dbReference type="GO" id="GO:0050661">
    <property type="term" value="F:NADP binding"/>
    <property type="evidence" value="ECO:0007669"/>
    <property type="project" value="InterPro"/>
</dbReference>
<feature type="compositionally biased region" description="Basic and acidic residues" evidence="5">
    <location>
        <begin position="463"/>
        <end position="487"/>
    </location>
</feature>
<dbReference type="OrthoDB" id="66881at2759"/>
<evidence type="ECO:0000256" key="1">
    <source>
        <dbReference type="ARBA" id="ARBA00009183"/>
    </source>
</evidence>
<protein>
    <submittedName>
        <fullName evidence="6">Putative dimethylaniline protein</fullName>
    </submittedName>
</protein>
<dbReference type="Proteomes" id="UP000012174">
    <property type="component" value="Unassembled WGS sequence"/>
</dbReference>
<dbReference type="HOGENOM" id="CLU_006909_5_3_1"/>
<feature type="region of interest" description="Disordered" evidence="5">
    <location>
        <begin position="463"/>
        <end position="518"/>
    </location>
</feature>
<gene>
    <name evidence="6" type="ORF">UCREL1_4064</name>
</gene>
<sequence length="534" mass="59990">MSQESTVKSVAIIGAGAAGIITAVAFQAENYYERIRVFERKPTAGGTWIYDADPSPNLPIYPGRLPPETDPRLDIPEDLPQIKPHNTQERYTLTPIYDSLTTNVPDIAMSFSDARFAYGPFAPHYVARQYIENYASHHKIDDYLELDTTVEDLSKLPPRVPGGANRWKVVLRKYDKARHVDVWWEEDFDAVILANGHYAVPFVPQVKGLDAYLEKFPGRVVHSKYYRSPLVYTSKKVIVVGNSASGHDVTAELVSTAHLPVYQSRRSPSRWDGDAPPPGVAWKPVIKEYVASTGRIVFEDDTHLDPGADFDAVVYATGYKPSFPFWRHAAERPLWDYAAGRLVGVYWHTFPADLPSLAVVGIPRTLTFRSFEYQAIALARLWSGRNAVPLPPVEEQRRWERERAELTRREGRKFHDIPWEGGEAKEWLRGLFEIAGLGTLTGEGRIPPVLTREMVWALENIRKYPEPGRDGDGNGDGKDKGKGKGEDGTTDDGGDEFREAHSTCTSCQSKEEEEGAGEWVVVNRPHKMDLIGFI</sequence>
<name>M7SWJ7_EUTLA</name>
<dbReference type="Pfam" id="PF00743">
    <property type="entry name" value="FMO-like"/>
    <property type="match status" value="1"/>
</dbReference>
<dbReference type="GO" id="GO:0004499">
    <property type="term" value="F:N,N-dimethylaniline monooxygenase activity"/>
    <property type="evidence" value="ECO:0007669"/>
    <property type="project" value="InterPro"/>
</dbReference>